<keyword evidence="14" id="KW-0443">Lipid metabolism</keyword>
<dbReference type="InterPro" id="IPR000374">
    <property type="entry name" value="PC_trans"/>
</dbReference>
<comment type="catalytic activity">
    <reaction evidence="1 18">
        <text>a 1,2-diacyl-sn-glycero-3-phosphate + CTP + H(+) = a CDP-1,2-diacyl-sn-glycerol + diphosphate</text>
        <dbReference type="Rhea" id="RHEA:16229"/>
        <dbReference type="ChEBI" id="CHEBI:15378"/>
        <dbReference type="ChEBI" id="CHEBI:33019"/>
        <dbReference type="ChEBI" id="CHEBI:37563"/>
        <dbReference type="ChEBI" id="CHEBI:58332"/>
        <dbReference type="ChEBI" id="CHEBI:58608"/>
        <dbReference type="EC" id="2.7.7.41"/>
    </reaction>
</comment>
<evidence type="ECO:0000256" key="17">
    <source>
        <dbReference type="ARBA" id="ARBA00023264"/>
    </source>
</evidence>
<evidence type="ECO:0000256" key="9">
    <source>
        <dbReference type="ARBA" id="ARBA00022516"/>
    </source>
</evidence>
<dbReference type="GO" id="GO:0016024">
    <property type="term" value="P:CDP-diacylglycerol biosynthetic process"/>
    <property type="evidence" value="ECO:0007669"/>
    <property type="project" value="UniProtKB-UniPathway"/>
</dbReference>
<evidence type="ECO:0000256" key="8">
    <source>
        <dbReference type="ARBA" id="ARBA00022475"/>
    </source>
</evidence>
<name>A0A1J0KUS0_9GAMM</name>
<feature type="transmembrane region" description="Helical" evidence="19">
    <location>
        <begin position="170"/>
        <end position="188"/>
    </location>
</feature>
<comment type="pathway">
    <text evidence="4">Lipid metabolism.</text>
</comment>
<feature type="transmembrane region" description="Helical" evidence="19">
    <location>
        <begin position="9"/>
        <end position="38"/>
    </location>
</feature>
<feature type="transmembrane region" description="Helical" evidence="19">
    <location>
        <begin position="194"/>
        <end position="212"/>
    </location>
</feature>
<evidence type="ECO:0000313" key="20">
    <source>
        <dbReference type="EMBL" id="APC97560.1"/>
    </source>
</evidence>
<evidence type="ECO:0000256" key="2">
    <source>
        <dbReference type="ARBA" id="ARBA00004651"/>
    </source>
</evidence>
<dbReference type="AlphaFoldDB" id="A0A1J0KUS0"/>
<protein>
    <recommendedName>
        <fullName evidence="7 18">Phosphatidate cytidylyltransferase</fullName>
        <ecNumber evidence="6 18">2.7.7.41</ecNumber>
    </recommendedName>
</protein>
<keyword evidence="9" id="KW-0444">Lipid biosynthesis</keyword>
<keyword evidence="8" id="KW-1003">Cell membrane</keyword>
<evidence type="ECO:0000256" key="16">
    <source>
        <dbReference type="ARBA" id="ARBA00023209"/>
    </source>
</evidence>
<evidence type="ECO:0000256" key="11">
    <source>
        <dbReference type="ARBA" id="ARBA00022692"/>
    </source>
</evidence>
<keyword evidence="16" id="KW-0594">Phospholipid biosynthesis</keyword>
<evidence type="ECO:0000256" key="19">
    <source>
        <dbReference type="SAM" id="Phobius"/>
    </source>
</evidence>
<organism evidence="20 21">
    <name type="scientific">Francisella frigiditurris</name>
    <dbReference type="NCBI Taxonomy" id="1542390"/>
    <lineage>
        <taxon>Bacteria</taxon>
        <taxon>Pseudomonadati</taxon>
        <taxon>Pseudomonadota</taxon>
        <taxon>Gammaproteobacteria</taxon>
        <taxon>Thiotrichales</taxon>
        <taxon>Francisellaceae</taxon>
        <taxon>Francisella</taxon>
    </lineage>
</organism>
<dbReference type="OrthoDB" id="9799199at2"/>
<dbReference type="PANTHER" id="PTHR46382:SF1">
    <property type="entry name" value="PHOSPHATIDATE CYTIDYLYLTRANSFERASE"/>
    <property type="match status" value="1"/>
</dbReference>
<evidence type="ECO:0000256" key="12">
    <source>
        <dbReference type="ARBA" id="ARBA00022695"/>
    </source>
</evidence>
<dbReference type="UniPathway" id="UPA00557">
    <property type="reaction ID" value="UER00614"/>
</dbReference>
<evidence type="ECO:0000256" key="18">
    <source>
        <dbReference type="RuleBase" id="RU003938"/>
    </source>
</evidence>
<dbReference type="GO" id="GO:0005886">
    <property type="term" value="C:plasma membrane"/>
    <property type="evidence" value="ECO:0007669"/>
    <property type="project" value="UniProtKB-SubCell"/>
</dbReference>
<evidence type="ECO:0000256" key="15">
    <source>
        <dbReference type="ARBA" id="ARBA00023136"/>
    </source>
</evidence>
<dbReference type="PROSITE" id="PS01315">
    <property type="entry name" value="CDS"/>
    <property type="match status" value="1"/>
</dbReference>
<feature type="transmembrane region" description="Helical" evidence="19">
    <location>
        <begin position="106"/>
        <end position="123"/>
    </location>
</feature>
<dbReference type="GO" id="GO:0004605">
    <property type="term" value="F:phosphatidate cytidylyltransferase activity"/>
    <property type="evidence" value="ECO:0007669"/>
    <property type="project" value="UniProtKB-EC"/>
</dbReference>
<dbReference type="Proteomes" id="UP000182521">
    <property type="component" value="Chromosome"/>
</dbReference>
<keyword evidence="11 18" id="KW-0812">Transmembrane</keyword>
<dbReference type="PANTHER" id="PTHR46382">
    <property type="entry name" value="PHOSPHATIDATE CYTIDYLYLTRANSFERASE"/>
    <property type="match status" value="1"/>
</dbReference>
<accession>A0A1J0KUS0</accession>
<keyword evidence="15 19" id="KW-0472">Membrane</keyword>
<dbReference type="RefSeq" id="WP_071663207.1">
    <property type="nucleotide sequence ID" value="NZ_CP009654.1"/>
</dbReference>
<reference evidence="21" key="1">
    <citation type="submission" date="2014-10" db="EMBL/GenBank/DDBJ databases">
        <authorList>
            <person name="Kuske C.R."/>
            <person name="Challacombe J.F."/>
            <person name="Daligault H.E."/>
            <person name="Davenport K.W."/>
            <person name="Johnson S.L."/>
            <person name="Siddaramappa S."/>
            <person name="Petersen J.M."/>
        </authorList>
    </citation>
    <scope>NUCLEOTIDE SEQUENCE [LARGE SCALE GENOMIC DNA]</scope>
    <source>
        <strain evidence="21">CA97-1460</strain>
    </source>
</reference>
<dbReference type="EC" id="2.7.7.41" evidence="6 18"/>
<evidence type="ECO:0000256" key="5">
    <source>
        <dbReference type="ARBA" id="ARBA00010185"/>
    </source>
</evidence>
<comment type="similarity">
    <text evidence="5 18">Belongs to the CDS family.</text>
</comment>
<dbReference type="EMBL" id="CP009654">
    <property type="protein sequence ID" value="APC97560.1"/>
    <property type="molecule type" value="Genomic_DNA"/>
</dbReference>
<evidence type="ECO:0000256" key="13">
    <source>
        <dbReference type="ARBA" id="ARBA00022989"/>
    </source>
</evidence>
<evidence type="ECO:0000256" key="3">
    <source>
        <dbReference type="ARBA" id="ARBA00005119"/>
    </source>
</evidence>
<keyword evidence="10 18" id="KW-0808">Transferase</keyword>
<evidence type="ECO:0000313" key="21">
    <source>
        <dbReference type="Proteomes" id="UP000182521"/>
    </source>
</evidence>
<dbReference type="Pfam" id="PF01148">
    <property type="entry name" value="CTP_transf_1"/>
    <property type="match status" value="1"/>
</dbReference>
<evidence type="ECO:0000256" key="14">
    <source>
        <dbReference type="ARBA" id="ARBA00023098"/>
    </source>
</evidence>
<keyword evidence="12 18" id="KW-0548">Nucleotidyltransferase</keyword>
<dbReference type="STRING" id="1542390.KX01_182"/>
<evidence type="ECO:0000256" key="1">
    <source>
        <dbReference type="ARBA" id="ARBA00001698"/>
    </source>
</evidence>
<comment type="pathway">
    <text evidence="3 18">Phospholipid metabolism; CDP-diacylglycerol biosynthesis; CDP-diacylglycerol from sn-glycerol 3-phosphate: step 3/3.</text>
</comment>
<feature type="transmembrane region" description="Helical" evidence="19">
    <location>
        <begin position="245"/>
        <end position="264"/>
    </location>
</feature>
<dbReference type="KEGG" id="frc:KX01_182"/>
<proteinExistence type="inferred from homology"/>
<keyword evidence="21" id="KW-1185">Reference proteome</keyword>
<keyword evidence="17" id="KW-1208">Phospholipid metabolism</keyword>
<evidence type="ECO:0000256" key="7">
    <source>
        <dbReference type="ARBA" id="ARBA00019373"/>
    </source>
</evidence>
<gene>
    <name evidence="20" type="ORF">KX01_182</name>
</gene>
<comment type="subcellular location">
    <subcellularLocation>
        <location evidence="2">Cell membrane</location>
        <topology evidence="2">Multi-pass membrane protein</topology>
    </subcellularLocation>
</comment>
<keyword evidence="13 19" id="KW-1133">Transmembrane helix</keyword>
<evidence type="ECO:0000256" key="6">
    <source>
        <dbReference type="ARBA" id="ARBA00012487"/>
    </source>
</evidence>
<feature type="transmembrane region" description="Helical" evidence="19">
    <location>
        <begin position="58"/>
        <end position="85"/>
    </location>
</feature>
<evidence type="ECO:0000256" key="10">
    <source>
        <dbReference type="ARBA" id="ARBA00022679"/>
    </source>
</evidence>
<evidence type="ECO:0000256" key="4">
    <source>
        <dbReference type="ARBA" id="ARBA00005189"/>
    </source>
</evidence>
<feature type="transmembrane region" description="Helical" evidence="19">
    <location>
        <begin position="129"/>
        <end position="149"/>
    </location>
</feature>
<sequence length="265" mass="29018">MKQRIVTGVLLALVVFGFLLVASDYIFGVGVFLVAILGAHEWIRLAGVSNNEDIIKYLAIYGVLAILVAALFKYIQFIFPIFWLYGIYKLYQYEKEKIEKLTSLEILIFGAFALTPFAASLYVLHSNGIAWVFLFILIIAAADSGAYFVGKSMGKTLLLPRLSPKKTVEGLVGGLVLAIIVSVVFLLFMDLGFLKYLLMIIVCGIVSIVSVIGDVFESMIKRVAGVKDSGDILPGHGGILDRIDGYLPTLPLFVFLGYVVGVLSF</sequence>